<dbReference type="Proteomes" id="UP000023758">
    <property type="component" value="Unassembled WGS sequence"/>
</dbReference>
<organism evidence="1">
    <name type="scientific">Trichophyton rubrum CBS 288.86</name>
    <dbReference type="NCBI Taxonomy" id="1215330"/>
    <lineage>
        <taxon>Eukaryota</taxon>
        <taxon>Fungi</taxon>
        <taxon>Dikarya</taxon>
        <taxon>Ascomycota</taxon>
        <taxon>Pezizomycotina</taxon>
        <taxon>Eurotiomycetes</taxon>
        <taxon>Eurotiomycetidae</taxon>
        <taxon>Onygenales</taxon>
        <taxon>Arthrodermataceae</taxon>
        <taxon>Trichophyton</taxon>
    </lineage>
</organism>
<sequence>MRPVLCPRGIITDIMPTKTKPPKITSTQTNGFQDEAVLSSTIHANIRGWLKKDQSGPWVAPWPRQKDEERQ</sequence>
<evidence type="ECO:0000313" key="1">
    <source>
        <dbReference type="EMBL" id="EZF54733.1"/>
    </source>
</evidence>
<name>A0A022W9J3_TRIRU</name>
<accession>A0A022W9J3</accession>
<dbReference type="HOGENOM" id="CLU_2741874_0_0_1"/>
<dbReference type="AlphaFoldDB" id="A0A022W9J3"/>
<dbReference type="EMBL" id="KK207777">
    <property type="protein sequence ID" value="EZF54733.1"/>
    <property type="molecule type" value="Genomic_DNA"/>
</dbReference>
<reference evidence="1" key="1">
    <citation type="submission" date="2014-02" db="EMBL/GenBank/DDBJ databases">
        <title>The Genome Sequence of Trichophyton rubrum (morphotype fischeri) CBS 288.86.</title>
        <authorList>
            <consortium name="The Broad Institute Genomics Platform"/>
            <person name="Cuomo C.A."/>
            <person name="White T.C."/>
            <person name="Graser Y."/>
            <person name="Martinez-Rossi N."/>
            <person name="Heitman J."/>
            <person name="Young S.K."/>
            <person name="Zeng Q."/>
            <person name="Gargeya S."/>
            <person name="Abouelleil A."/>
            <person name="Alvarado L."/>
            <person name="Chapman S.B."/>
            <person name="Gainer-Dewar J."/>
            <person name="Goldberg J."/>
            <person name="Griggs A."/>
            <person name="Gujja S."/>
            <person name="Hansen M."/>
            <person name="Howarth C."/>
            <person name="Imamovic A."/>
            <person name="Larimer J."/>
            <person name="Martinez D."/>
            <person name="Murphy C."/>
            <person name="Pearson M.D."/>
            <person name="Persinoti G."/>
            <person name="Poon T."/>
            <person name="Priest M."/>
            <person name="Roberts A.D."/>
            <person name="Saif S."/>
            <person name="Shea T.D."/>
            <person name="Sykes S.N."/>
            <person name="Wortman J."/>
            <person name="Nusbaum C."/>
            <person name="Birren B."/>
        </authorList>
    </citation>
    <scope>NUCLEOTIDE SEQUENCE [LARGE SCALE GENOMIC DNA]</scope>
    <source>
        <strain evidence="1">CBS 288.86</strain>
    </source>
</reference>
<feature type="non-terminal residue" evidence="1">
    <location>
        <position position="1"/>
    </location>
</feature>
<proteinExistence type="predicted"/>
<protein>
    <submittedName>
        <fullName evidence="1">Uncharacterized protein</fullName>
    </submittedName>
</protein>
<gene>
    <name evidence="1" type="ORF">H103_02562</name>
</gene>